<dbReference type="PROSITE" id="PS51318">
    <property type="entry name" value="TAT"/>
    <property type="match status" value="1"/>
</dbReference>
<gene>
    <name evidence="1" type="ORF">V2S66_10765</name>
</gene>
<dbReference type="RefSeq" id="WP_330794371.1">
    <property type="nucleotide sequence ID" value="NZ_JAZEWV010000006.1"/>
</dbReference>
<keyword evidence="2" id="KW-1185">Reference proteome</keyword>
<dbReference type="EMBL" id="JAZEWV010000006">
    <property type="protein sequence ID" value="MEE4542442.1"/>
    <property type="molecule type" value="Genomic_DNA"/>
</dbReference>
<reference evidence="1 2" key="1">
    <citation type="submission" date="2023-12" db="EMBL/GenBank/DDBJ databases">
        <title>Streptomyces sp. V4-01.</title>
        <authorList>
            <person name="Somphong A."/>
            <person name="Phongsopitanun W."/>
        </authorList>
    </citation>
    <scope>NUCLEOTIDE SEQUENCE [LARGE SCALE GENOMIC DNA]</scope>
    <source>
        <strain evidence="1 2">V4-01</strain>
    </source>
</reference>
<name>A0ABU7PB01_9ACTN</name>
<evidence type="ECO:0000313" key="2">
    <source>
        <dbReference type="Proteomes" id="UP001344658"/>
    </source>
</evidence>
<accession>A0ABU7PB01</accession>
<evidence type="ECO:0000313" key="1">
    <source>
        <dbReference type="EMBL" id="MEE4542442.1"/>
    </source>
</evidence>
<sequence length="117" mass="11700">MRTSTRTGPPFRRTVLAGLAVLGVTALSLLGIPAPAGATTPVAAAPAAATSGHQLFEPSCATPGKGEFTCYALRRTDLKPVRGVTPAAVSPTGWGIAAAATGRRRGTGACGRLSSWG</sequence>
<comment type="caution">
    <text evidence="1">The sequence shown here is derived from an EMBL/GenBank/DDBJ whole genome shotgun (WGS) entry which is preliminary data.</text>
</comment>
<proteinExistence type="predicted"/>
<dbReference type="Proteomes" id="UP001344658">
    <property type="component" value="Unassembled WGS sequence"/>
</dbReference>
<organism evidence="1 2">
    <name type="scientific">Actinacidiphila polyblastidii</name>
    <dbReference type="NCBI Taxonomy" id="3110430"/>
    <lineage>
        <taxon>Bacteria</taxon>
        <taxon>Bacillati</taxon>
        <taxon>Actinomycetota</taxon>
        <taxon>Actinomycetes</taxon>
        <taxon>Kitasatosporales</taxon>
        <taxon>Streptomycetaceae</taxon>
        <taxon>Actinacidiphila</taxon>
    </lineage>
</organism>
<protein>
    <submittedName>
        <fullName evidence="1">Uncharacterized protein</fullName>
    </submittedName>
</protein>
<dbReference type="InterPro" id="IPR006311">
    <property type="entry name" value="TAT_signal"/>
</dbReference>